<reference evidence="2" key="1">
    <citation type="submission" date="2021-02" db="EMBL/GenBank/DDBJ databases">
        <title>Genome sequence Cadophora malorum strain M34.</title>
        <authorList>
            <person name="Stefanovic E."/>
            <person name="Vu D."/>
            <person name="Scully C."/>
            <person name="Dijksterhuis J."/>
            <person name="Roader J."/>
            <person name="Houbraken J."/>
        </authorList>
    </citation>
    <scope>NUCLEOTIDE SEQUENCE</scope>
    <source>
        <strain evidence="2">M34</strain>
    </source>
</reference>
<dbReference type="EMBL" id="JAFJYH010000054">
    <property type="protein sequence ID" value="KAG4422131.1"/>
    <property type="molecule type" value="Genomic_DNA"/>
</dbReference>
<feature type="compositionally biased region" description="Basic and acidic residues" evidence="1">
    <location>
        <begin position="130"/>
        <end position="141"/>
    </location>
</feature>
<evidence type="ECO:0000313" key="3">
    <source>
        <dbReference type="Proteomes" id="UP000664132"/>
    </source>
</evidence>
<comment type="caution">
    <text evidence="2">The sequence shown here is derived from an EMBL/GenBank/DDBJ whole genome shotgun (WGS) entry which is preliminary data.</text>
</comment>
<gene>
    <name evidence="2" type="ORF">IFR04_004758</name>
</gene>
<evidence type="ECO:0000313" key="2">
    <source>
        <dbReference type="EMBL" id="KAG4422131.1"/>
    </source>
</evidence>
<dbReference type="OrthoDB" id="1939479at2759"/>
<feature type="compositionally biased region" description="Acidic residues" evidence="1">
    <location>
        <begin position="176"/>
        <end position="187"/>
    </location>
</feature>
<organism evidence="2 3">
    <name type="scientific">Cadophora malorum</name>
    <dbReference type="NCBI Taxonomy" id="108018"/>
    <lineage>
        <taxon>Eukaryota</taxon>
        <taxon>Fungi</taxon>
        <taxon>Dikarya</taxon>
        <taxon>Ascomycota</taxon>
        <taxon>Pezizomycotina</taxon>
        <taxon>Leotiomycetes</taxon>
        <taxon>Helotiales</taxon>
        <taxon>Ploettnerulaceae</taxon>
        <taxon>Cadophora</taxon>
    </lineage>
</organism>
<protein>
    <submittedName>
        <fullName evidence="2">Uncharacterized protein</fullName>
    </submittedName>
</protein>
<sequence>MALTIGRIYDRKTLWPAIQLELERRQFNELDEIDSHVNNDIKANNDSLNNLQLKDEDQTSKRMSVPFGLCGLNHLDVEAILTTKAVDCRVVDLYMDCIAKYVNYIRPPVAVSGGNGKIAVPPHTGYRGIEPIKHRQHDPLPKRRSSPSPNPLLSNLHDLFANTGDYDGPGAHELHVEEDDDGDDDGEEQKPYIDLTPQPRRPHQEIFSDHSLTFIEHGISEKGVGSVKIERLAHPPQLNPKYFRKHGFLYPSLPETPSPELLAQYTIEERVEAYKRFPIQGIDEWEHESPEVIDCWAQNKMAASVAQYWDETVKPDPWLVNGHKEGHEKHAAKERETFAFLKEMWGEEGNPDFESRRDVLYQLEFIREKTTAKGALWKELR</sequence>
<feature type="region of interest" description="Disordered" evidence="1">
    <location>
        <begin position="115"/>
        <end position="202"/>
    </location>
</feature>
<name>A0A8H7WC68_9HELO</name>
<keyword evidence="3" id="KW-1185">Reference proteome</keyword>
<accession>A0A8H7WC68</accession>
<dbReference type="AlphaFoldDB" id="A0A8H7WC68"/>
<evidence type="ECO:0000256" key="1">
    <source>
        <dbReference type="SAM" id="MobiDB-lite"/>
    </source>
</evidence>
<proteinExistence type="predicted"/>
<dbReference type="Proteomes" id="UP000664132">
    <property type="component" value="Unassembled WGS sequence"/>
</dbReference>